<organism evidence="2 3">
    <name type="scientific">Tanacetum coccineum</name>
    <dbReference type="NCBI Taxonomy" id="301880"/>
    <lineage>
        <taxon>Eukaryota</taxon>
        <taxon>Viridiplantae</taxon>
        <taxon>Streptophyta</taxon>
        <taxon>Embryophyta</taxon>
        <taxon>Tracheophyta</taxon>
        <taxon>Spermatophyta</taxon>
        <taxon>Magnoliopsida</taxon>
        <taxon>eudicotyledons</taxon>
        <taxon>Gunneridae</taxon>
        <taxon>Pentapetalae</taxon>
        <taxon>asterids</taxon>
        <taxon>campanulids</taxon>
        <taxon>Asterales</taxon>
        <taxon>Asteraceae</taxon>
        <taxon>Asteroideae</taxon>
        <taxon>Anthemideae</taxon>
        <taxon>Anthemidinae</taxon>
        <taxon>Tanacetum</taxon>
    </lineage>
</organism>
<comment type="caution">
    <text evidence="2">The sequence shown here is derived from an EMBL/GenBank/DDBJ whole genome shotgun (WGS) entry which is preliminary data.</text>
</comment>
<keyword evidence="3" id="KW-1185">Reference proteome</keyword>
<gene>
    <name evidence="2" type="ORF">Tco_0925605</name>
</gene>
<name>A0ABQ5D7C4_9ASTR</name>
<protein>
    <submittedName>
        <fullName evidence="2">Uncharacterized protein</fullName>
    </submittedName>
</protein>
<accession>A0ABQ5D7C4</accession>
<evidence type="ECO:0000256" key="1">
    <source>
        <dbReference type="SAM" id="MobiDB-lite"/>
    </source>
</evidence>
<dbReference type="PANTHER" id="PTHR38371">
    <property type="entry name" value="RHO GTPASE-ACTIVATING PROTEIN"/>
    <property type="match status" value="1"/>
</dbReference>
<dbReference type="PANTHER" id="PTHR38371:SF1">
    <property type="entry name" value="RHO GTPASE-ACTIVATING PROTEIN"/>
    <property type="match status" value="1"/>
</dbReference>
<feature type="region of interest" description="Disordered" evidence="1">
    <location>
        <begin position="163"/>
        <end position="189"/>
    </location>
</feature>
<proteinExistence type="predicted"/>
<feature type="compositionally biased region" description="Basic residues" evidence="1">
    <location>
        <begin position="167"/>
        <end position="179"/>
    </location>
</feature>
<reference evidence="2" key="1">
    <citation type="journal article" date="2022" name="Int. J. Mol. Sci.">
        <title>Draft Genome of Tanacetum Coccineum: Genomic Comparison of Closely Related Tanacetum-Family Plants.</title>
        <authorList>
            <person name="Yamashiro T."/>
            <person name="Shiraishi A."/>
            <person name="Nakayama K."/>
            <person name="Satake H."/>
        </authorList>
    </citation>
    <scope>NUCLEOTIDE SEQUENCE</scope>
</reference>
<evidence type="ECO:0000313" key="3">
    <source>
        <dbReference type="Proteomes" id="UP001151760"/>
    </source>
</evidence>
<sequence length="268" mass="30009">MGDFEAPSFSLGIDFDSEDDFQNVIVDDSDPDELHPDSNRIRRRVTNNATSSSSSYTLELRTGENLHTRYTAECTSSSFQPDRLNVSNAGEAVLTSSIDIKKSLSYAHRYFFHDDRRIQELVRIRLPNFSPLDDVSNSDLEQPTTSNIDYMGQFSCGESLKQASRNIKGKKSSNSRKTSRKLENEDTSEGWVNPKAAVLKVTTKGATKRTGHSLQTSGHWITGSDGKKVYVGRRGQELTGRGAYMQYKKECGLGFKKAKKPFATKKKK</sequence>
<dbReference type="Proteomes" id="UP001151760">
    <property type="component" value="Unassembled WGS sequence"/>
</dbReference>
<reference evidence="2" key="2">
    <citation type="submission" date="2022-01" db="EMBL/GenBank/DDBJ databases">
        <authorList>
            <person name="Yamashiro T."/>
            <person name="Shiraishi A."/>
            <person name="Satake H."/>
            <person name="Nakayama K."/>
        </authorList>
    </citation>
    <scope>NUCLEOTIDE SEQUENCE</scope>
</reference>
<evidence type="ECO:0000313" key="2">
    <source>
        <dbReference type="EMBL" id="GJT35186.1"/>
    </source>
</evidence>
<dbReference type="EMBL" id="BQNB010015028">
    <property type="protein sequence ID" value="GJT35186.1"/>
    <property type="molecule type" value="Genomic_DNA"/>
</dbReference>